<protein>
    <recommendedName>
        <fullName evidence="5">Hypoxia up-regulated protein 1</fullName>
    </recommendedName>
</protein>
<dbReference type="Pfam" id="PF00012">
    <property type="entry name" value="HSP70"/>
    <property type="match status" value="1"/>
</dbReference>
<keyword evidence="7" id="KW-1185">Reference proteome</keyword>
<dbReference type="Gene3D" id="3.30.420.40">
    <property type="match status" value="2"/>
</dbReference>
<organism evidence="7 8">
    <name type="scientific">Panagrolaimus davidi</name>
    <dbReference type="NCBI Taxonomy" id="227884"/>
    <lineage>
        <taxon>Eukaryota</taxon>
        <taxon>Metazoa</taxon>
        <taxon>Ecdysozoa</taxon>
        <taxon>Nematoda</taxon>
        <taxon>Chromadorea</taxon>
        <taxon>Rhabditida</taxon>
        <taxon>Tylenchina</taxon>
        <taxon>Panagrolaimomorpha</taxon>
        <taxon>Panagrolaimoidea</taxon>
        <taxon>Panagrolaimidae</taxon>
        <taxon>Panagrolaimus</taxon>
    </lineage>
</organism>
<dbReference type="InterPro" id="IPR043129">
    <property type="entry name" value="ATPase_NBD"/>
</dbReference>
<dbReference type="GO" id="GO:0140662">
    <property type="term" value="F:ATP-dependent protein folding chaperone"/>
    <property type="evidence" value="ECO:0007669"/>
    <property type="project" value="InterPro"/>
</dbReference>
<keyword evidence="4" id="KW-0143">Chaperone</keyword>
<evidence type="ECO:0000256" key="3">
    <source>
        <dbReference type="ARBA" id="ARBA00022840"/>
    </source>
</evidence>
<evidence type="ECO:0000256" key="5">
    <source>
        <dbReference type="ARBA" id="ARBA00040503"/>
    </source>
</evidence>
<name>A0A914R2D7_9BILA</name>
<evidence type="ECO:0000256" key="1">
    <source>
        <dbReference type="ARBA" id="ARBA00007381"/>
    </source>
</evidence>
<evidence type="ECO:0000313" key="7">
    <source>
        <dbReference type="Proteomes" id="UP000887578"/>
    </source>
</evidence>
<dbReference type="Gene3D" id="3.90.640.10">
    <property type="entry name" value="Actin, Chain A, domain 4"/>
    <property type="match status" value="1"/>
</dbReference>
<keyword evidence="3" id="KW-0067">ATP-binding</keyword>
<dbReference type="InterPro" id="IPR013126">
    <property type="entry name" value="Hsp_70_fam"/>
</dbReference>
<dbReference type="SUPFAM" id="SSF53067">
    <property type="entry name" value="Actin-like ATPase domain"/>
    <property type="match status" value="1"/>
</dbReference>
<dbReference type="WBParaSite" id="PDA_v2.g8683.t1">
    <property type="protein sequence ID" value="PDA_v2.g8683.t1"/>
    <property type="gene ID" value="PDA_v2.g8683"/>
</dbReference>
<dbReference type="Proteomes" id="UP000887578">
    <property type="component" value="Unplaced"/>
</dbReference>
<evidence type="ECO:0000256" key="4">
    <source>
        <dbReference type="ARBA" id="ARBA00023186"/>
    </source>
</evidence>
<dbReference type="PANTHER" id="PTHR45639">
    <property type="entry name" value="HSC70CB, ISOFORM G-RELATED"/>
    <property type="match status" value="1"/>
</dbReference>
<dbReference type="PANTHER" id="PTHR45639:SF3">
    <property type="entry name" value="HYPOXIA UP-REGULATED PROTEIN 1"/>
    <property type="match status" value="1"/>
</dbReference>
<feature type="region of interest" description="Disordered" evidence="6">
    <location>
        <begin position="245"/>
        <end position="280"/>
    </location>
</feature>
<proteinExistence type="inferred from homology"/>
<evidence type="ECO:0000256" key="6">
    <source>
        <dbReference type="SAM" id="MobiDB-lite"/>
    </source>
</evidence>
<sequence>MQTVDAANIAGWLKVHLLPEPIAAIIAYSYEIELLNESVALVFDCGVRTTQICVAKMMDNKIEILTNNEDPFLGGNDFDARLITYFSSALKHKYGLNVLETNKKYRLMYKCQEIKHTLSVELKDNLYVDDFKVDEDDVISIERKEFEEMAADLILRAKHLIVESLRKAKLKRENINIVFQVGGGCRMPMIKEMLKEMYPKAQHQCSIHPEEIVAKGAALYSYEIKSRNQIDSHVPKNIVIVKDDDHDVGDSHASVSSTEANPENYHLKDEQQRNTRQLFS</sequence>
<dbReference type="GO" id="GO:0005524">
    <property type="term" value="F:ATP binding"/>
    <property type="evidence" value="ECO:0007669"/>
    <property type="project" value="UniProtKB-KW"/>
</dbReference>
<reference evidence="8" key="1">
    <citation type="submission" date="2022-11" db="UniProtKB">
        <authorList>
            <consortium name="WormBaseParasite"/>
        </authorList>
    </citation>
    <scope>IDENTIFICATION</scope>
</reference>
<evidence type="ECO:0000256" key="2">
    <source>
        <dbReference type="ARBA" id="ARBA00022741"/>
    </source>
</evidence>
<evidence type="ECO:0000313" key="8">
    <source>
        <dbReference type="WBParaSite" id="PDA_v2.g8683.t1"/>
    </source>
</evidence>
<dbReference type="AlphaFoldDB" id="A0A914R2D7"/>
<accession>A0A914R2D7</accession>
<comment type="similarity">
    <text evidence="1">Belongs to the heat shock protein 70 family.</text>
</comment>
<dbReference type="GO" id="GO:0034663">
    <property type="term" value="C:endoplasmic reticulum chaperone complex"/>
    <property type="evidence" value="ECO:0007669"/>
    <property type="project" value="TreeGrafter"/>
</dbReference>
<keyword evidence="2" id="KW-0547">Nucleotide-binding</keyword>
<dbReference type="GO" id="GO:0030968">
    <property type="term" value="P:endoplasmic reticulum unfolded protein response"/>
    <property type="evidence" value="ECO:0007669"/>
    <property type="project" value="TreeGrafter"/>
</dbReference>